<reference evidence="2 3" key="1">
    <citation type="submission" date="2023-01" db="EMBL/GenBank/DDBJ databases">
        <title>Genomes from the Australian National Cyanobacteria Reference Collection.</title>
        <authorList>
            <person name="Willis A."/>
            <person name="Lee E.M.F."/>
        </authorList>
    </citation>
    <scope>NUCLEOTIDE SEQUENCE [LARGE SCALE GENOMIC DNA]</scope>
    <source>
        <strain evidence="2 3">CS-1226</strain>
    </source>
</reference>
<accession>A0ABT5AB19</accession>
<dbReference type="Proteomes" id="UP001211249">
    <property type="component" value="Unassembled WGS sequence"/>
</dbReference>
<keyword evidence="1" id="KW-1133">Transmembrane helix</keyword>
<proteinExistence type="predicted"/>
<keyword evidence="3" id="KW-1185">Reference proteome</keyword>
<dbReference type="EMBL" id="JAQMUC010000006">
    <property type="protein sequence ID" value="MDB9534475.1"/>
    <property type="molecule type" value="Genomic_DNA"/>
</dbReference>
<evidence type="ECO:0000256" key="1">
    <source>
        <dbReference type="SAM" id="Phobius"/>
    </source>
</evidence>
<keyword evidence="1" id="KW-0812">Transmembrane</keyword>
<evidence type="ECO:0000313" key="3">
    <source>
        <dbReference type="Proteomes" id="UP001211249"/>
    </source>
</evidence>
<comment type="caution">
    <text evidence="2">The sequence shown here is derived from an EMBL/GenBank/DDBJ whole genome shotgun (WGS) entry which is preliminary data.</text>
</comment>
<keyword evidence="1" id="KW-0472">Membrane</keyword>
<name>A0ABT5AB19_9CYAN</name>
<organism evidence="2 3">
    <name type="scientific">Dolichospermum planctonicum CS-1226</name>
    <dbReference type="NCBI Taxonomy" id="3021751"/>
    <lineage>
        <taxon>Bacteria</taxon>
        <taxon>Bacillati</taxon>
        <taxon>Cyanobacteriota</taxon>
        <taxon>Cyanophyceae</taxon>
        <taxon>Nostocales</taxon>
        <taxon>Aphanizomenonaceae</taxon>
        <taxon>Dolichospermum</taxon>
        <taxon>Dolichospermum planctonicum</taxon>
    </lineage>
</organism>
<sequence>MTRELLTGNRFWTTLLFVTYVGFFPFTYLMLKKLKKVSPTSI</sequence>
<gene>
    <name evidence="2" type="ORF">PN451_01205</name>
</gene>
<evidence type="ECO:0000313" key="2">
    <source>
        <dbReference type="EMBL" id="MDB9534475.1"/>
    </source>
</evidence>
<protein>
    <submittedName>
        <fullName evidence="2">Uncharacterized protein</fullName>
    </submittedName>
</protein>
<feature type="transmembrane region" description="Helical" evidence="1">
    <location>
        <begin position="12"/>
        <end position="31"/>
    </location>
</feature>